<comment type="caution">
    <text evidence="3">The sequence shown here is derived from an EMBL/GenBank/DDBJ whole genome shotgun (WGS) entry which is preliminary data.</text>
</comment>
<dbReference type="PANTHER" id="PTHR37534">
    <property type="entry name" value="TRANSCRIPTIONAL ACTIVATOR PROTEIN UGA3"/>
    <property type="match status" value="1"/>
</dbReference>
<keyword evidence="2" id="KW-0539">Nucleus</keyword>
<dbReference type="EMBL" id="JAGMUV010000002">
    <property type="protein sequence ID" value="KAH7171502.1"/>
    <property type="molecule type" value="Genomic_DNA"/>
</dbReference>
<evidence type="ECO:0000313" key="4">
    <source>
        <dbReference type="Proteomes" id="UP000738349"/>
    </source>
</evidence>
<accession>A0A9P9FRJ1</accession>
<dbReference type="AlphaFoldDB" id="A0A9P9FRJ1"/>
<reference evidence="3" key="1">
    <citation type="journal article" date="2021" name="Nat. Commun.">
        <title>Genetic determinants of endophytism in the Arabidopsis root mycobiome.</title>
        <authorList>
            <person name="Mesny F."/>
            <person name="Miyauchi S."/>
            <person name="Thiergart T."/>
            <person name="Pickel B."/>
            <person name="Atanasova L."/>
            <person name="Karlsson M."/>
            <person name="Huettel B."/>
            <person name="Barry K.W."/>
            <person name="Haridas S."/>
            <person name="Chen C."/>
            <person name="Bauer D."/>
            <person name="Andreopoulos W."/>
            <person name="Pangilinan J."/>
            <person name="LaButti K."/>
            <person name="Riley R."/>
            <person name="Lipzen A."/>
            <person name="Clum A."/>
            <person name="Drula E."/>
            <person name="Henrissat B."/>
            <person name="Kohler A."/>
            <person name="Grigoriev I.V."/>
            <person name="Martin F.M."/>
            <person name="Hacquard S."/>
        </authorList>
    </citation>
    <scope>NUCLEOTIDE SEQUENCE</scope>
    <source>
        <strain evidence="3">MPI-CAGE-AT-0147</strain>
    </source>
</reference>
<protein>
    <submittedName>
        <fullName evidence="3">Fungal-specific transcription factor domain-containing protein</fullName>
    </submittedName>
</protein>
<dbReference type="Proteomes" id="UP000738349">
    <property type="component" value="Unassembled WGS sequence"/>
</dbReference>
<proteinExistence type="predicted"/>
<evidence type="ECO:0000256" key="1">
    <source>
        <dbReference type="ARBA" id="ARBA00004123"/>
    </source>
</evidence>
<dbReference type="InterPro" id="IPR021858">
    <property type="entry name" value="Fun_TF"/>
</dbReference>
<dbReference type="PANTHER" id="PTHR37534:SF46">
    <property type="entry name" value="ZN(II)2CYS6 TRANSCRIPTION FACTOR (EUROFUNG)"/>
    <property type="match status" value="1"/>
</dbReference>
<keyword evidence="4" id="KW-1185">Reference proteome</keyword>
<gene>
    <name evidence="3" type="ORF">EDB81DRAFT_637067</name>
</gene>
<evidence type="ECO:0000313" key="3">
    <source>
        <dbReference type="EMBL" id="KAH7171502.1"/>
    </source>
</evidence>
<evidence type="ECO:0000256" key="2">
    <source>
        <dbReference type="ARBA" id="ARBA00023242"/>
    </source>
</evidence>
<dbReference type="Pfam" id="PF11951">
    <property type="entry name" value="Fungal_trans_2"/>
    <property type="match status" value="1"/>
</dbReference>
<sequence>MGYYITVLTRHLTVSEQFNSFLSAFLPMAMESVVLSDALLALASGHLSLVNNSYKVTALEARSIAIRNLAMAISTPSNLVTWHEINAAACLIFVVSEVGTGDCKDWYNHLQGAKNIIMSASACSSSGKTLLGPEAFKTSAEGRWVLRNFAYHDIIGSVTLRKRPLLEGSYLNGITDVVDSYLGVATELLCFLATISSLDEDTKLDEDMPNHEVKSRNALFHNTSANLEKKLQDWRCNHDAPEALAAVAYAIQGAALIVFYRLVRNRLRLSDHPGLVKLPSNSRLIDVVQSKIRDQVSNIMSHVASIPIGTAPESALLFPLFMAGGETREDCYVSLIRKRLRMTLDQRKFQNVARALEVLEQLWNRRQGTDGANADWSDILHACGEYLLLT</sequence>
<organism evidence="3 4">
    <name type="scientific">Dactylonectria macrodidyma</name>
    <dbReference type="NCBI Taxonomy" id="307937"/>
    <lineage>
        <taxon>Eukaryota</taxon>
        <taxon>Fungi</taxon>
        <taxon>Dikarya</taxon>
        <taxon>Ascomycota</taxon>
        <taxon>Pezizomycotina</taxon>
        <taxon>Sordariomycetes</taxon>
        <taxon>Hypocreomycetidae</taxon>
        <taxon>Hypocreales</taxon>
        <taxon>Nectriaceae</taxon>
        <taxon>Dactylonectria</taxon>
    </lineage>
</organism>
<dbReference type="GO" id="GO:0005634">
    <property type="term" value="C:nucleus"/>
    <property type="evidence" value="ECO:0007669"/>
    <property type="project" value="UniProtKB-SubCell"/>
</dbReference>
<comment type="subcellular location">
    <subcellularLocation>
        <location evidence="1">Nucleus</location>
    </subcellularLocation>
</comment>
<dbReference type="OrthoDB" id="3509362at2759"/>
<name>A0A9P9FRJ1_9HYPO</name>